<feature type="domain" description="Peptidase A1" evidence="3">
    <location>
        <begin position="55"/>
        <end position="378"/>
    </location>
</feature>
<dbReference type="Gene3D" id="2.40.70.10">
    <property type="entry name" value="Acid Proteases"/>
    <property type="match status" value="2"/>
</dbReference>
<organism evidence="4 5">
    <name type="scientific">Aaosphaeria arxii CBS 175.79</name>
    <dbReference type="NCBI Taxonomy" id="1450172"/>
    <lineage>
        <taxon>Eukaryota</taxon>
        <taxon>Fungi</taxon>
        <taxon>Dikarya</taxon>
        <taxon>Ascomycota</taxon>
        <taxon>Pezizomycotina</taxon>
        <taxon>Dothideomycetes</taxon>
        <taxon>Pleosporomycetidae</taxon>
        <taxon>Pleosporales</taxon>
        <taxon>Pleosporales incertae sedis</taxon>
        <taxon>Aaosphaeria</taxon>
    </lineage>
</organism>
<keyword evidence="4" id="KW-0378">Hydrolase</keyword>
<dbReference type="PANTHER" id="PTHR47966:SF51">
    <property type="entry name" value="BETA-SITE APP-CLEAVING ENZYME, ISOFORM A-RELATED"/>
    <property type="match status" value="1"/>
</dbReference>
<dbReference type="OrthoDB" id="2747330at2759"/>
<dbReference type="PROSITE" id="PS51767">
    <property type="entry name" value="PEPTIDASE_A1"/>
    <property type="match status" value="1"/>
</dbReference>
<feature type="chain" id="PRO_5025378770" evidence="2">
    <location>
        <begin position="18"/>
        <end position="380"/>
    </location>
</feature>
<comment type="similarity">
    <text evidence="1">Belongs to the peptidase A1 family.</text>
</comment>
<dbReference type="InterPro" id="IPR033121">
    <property type="entry name" value="PEPTIDASE_A1"/>
</dbReference>
<dbReference type="InterPro" id="IPR001461">
    <property type="entry name" value="Aspartic_peptidase_A1"/>
</dbReference>
<keyword evidence="2" id="KW-0732">Signal</keyword>
<dbReference type="InterPro" id="IPR021109">
    <property type="entry name" value="Peptidase_aspartic_dom_sf"/>
</dbReference>
<dbReference type="GO" id="GO:0000324">
    <property type="term" value="C:fungal-type vacuole"/>
    <property type="evidence" value="ECO:0007669"/>
    <property type="project" value="TreeGrafter"/>
</dbReference>
<feature type="signal peptide" evidence="2">
    <location>
        <begin position="1"/>
        <end position="17"/>
    </location>
</feature>
<keyword evidence="5" id="KW-1185">Reference proteome</keyword>
<dbReference type="PANTHER" id="PTHR47966">
    <property type="entry name" value="BETA-SITE APP-CLEAVING ENZYME, ISOFORM A-RELATED"/>
    <property type="match status" value="1"/>
</dbReference>
<accession>A0A6A5XMW8</accession>
<evidence type="ECO:0000259" key="3">
    <source>
        <dbReference type="PROSITE" id="PS51767"/>
    </source>
</evidence>
<evidence type="ECO:0000313" key="4">
    <source>
        <dbReference type="EMBL" id="KAF2014462.1"/>
    </source>
</evidence>
<gene>
    <name evidence="4" type="ORF">BU24DRAFT_451496</name>
</gene>
<dbReference type="RefSeq" id="XP_033382801.1">
    <property type="nucleotide sequence ID" value="XM_033531110.1"/>
</dbReference>
<proteinExistence type="inferred from homology"/>
<reference evidence="4" key="1">
    <citation type="journal article" date="2020" name="Stud. Mycol.">
        <title>101 Dothideomycetes genomes: a test case for predicting lifestyles and emergence of pathogens.</title>
        <authorList>
            <person name="Haridas S."/>
            <person name="Albert R."/>
            <person name="Binder M."/>
            <person name="Bloem J."/>
            <person name="Labutti K."/>
            <person name="Salamov A."/>
            <person name="Andreopoulos B."/>
            <person name="Baker S."/>
            <person name="Barry K."/>
            <person name="Bills G."/>
            <person name="Bluhm B."/>
            <person name="Cannon C."/>
            <person name="Castanera R."/>
            <person name="Culley D."/>
            <person name="Daum C."/>
            <person name="Ezra D."/>
            <person name="Gonzalez J."/>
            <person name="Henrissat B."/>
            <person name="Kuo A."/>
            <person name="Liang C."/>
            <person name="Lipzen A."/>
            <person name="Lutzoni F."/>
            <person name="Magnuson J."/>
            <person name="Mondo S."/>
            <person name="Nolan M."/>
            <person name="Ohm R."/>
            <person name="Pangilinan J."/>
            <person name="Park H.-J."/>
            <person name="Ramirez L."/>
            <person name="Alfaro M."/>
            <person name="Sun H."/>
            <person name="Tritt A."/>
            <person name="Yoshinaga Y."/>
            <person name="Zwiers L.-H."/>
            <person name="Turgeon B."/>
            <person name="Goodwin S."/>
            <person name="Spatafora J."/>
            <person name="Crous P."/>
            <person name="Grigoriev I."/>
        </authorList>
    </citation>
    <scope>NUCLEOTIDE SEQUENCE</scope>
    <source>
        <strain evidence="4">CBS 175.79</strain>
    </source>
</reference>
<sequence>MYLLLRFIVLSAGIASSLNIPAQDSPPPSVDFQHIEKRAGSLSFRITKTRDIGYWAVNAKLGGKKRPMKLQIDDGSSHTWILRSGARLLMPPGVKSLATTASFRDAYKPLSEEFRFEYASDEWVRGHLGLVDLEVGGMTVKDMKLGFATSLRFDTGGVLSGVIGLRLKQGYRPDVPPTPKTAFLVEACKEAGYDGLFYAVDINRGGTGYLHIGDPLRNRDQPNTWHIIPAERRIAGSTLSIDLVDIKLGVANKPDYTYSKDTKVTFDLGSSHLYLPREFAQEFQSHFQPKPELSEGHLYEVDCESTTNDLDSFEFAFNDDSGRRQVIRISKEDYILKIKGTCTLAVAISETPRIELGAPFALNSKYGLDFKEAVVHLKQK</sequence>
<dbReference type="GO" id="GO:0006508">
    <property type="term" value="P:proteolysis"/>
    <property type="evidence" value="ECO:0007669"/>
    <property type="project" value="UniProtKB-KW"/>
</dbReference>
<evidence type="ECO:0000256" key="2">
    <source>
        <dbReference type="SAM" id="SignalP"/>
    </source>
</evidence>
<dbReference type="AlphaFoldDB" id="A0A6A5XMW8"/>
<name>A0A6A5XMW8_9PLEO</name>
<dbReference type="GO" id="GO:0004190">
    <property type="term" value="F:aspartic-type endopeptidase activity"/>
    <property type="evidence" value="ECO:0007669"/>
    <property type="project" value="InterPro"/>
</dbReference>
<evidence type="ECO:0000256" key="1">
    <source>
        <dbReference type="ARBA" id="ARBA00007447"/>
    </source>
</evidence>
<evidence type="ECO:0000313" key="5">
    <source>
        <dbReference type="Proteomes" id="UP000799778"/>
    </source>
</evidence>
<dbReference type="Proteomes" id="UP000799778">
    <property type="component" value="Unassembled WGS sequence"/>
</dbReference>
<dbReference type="Pfam" id="PF00026">
    <property type="entry name" value="Asp"/>
    <property type="match status" value="1"/>
</dbReference>
<protein>
    <submittedName>
        <fullName evidence="4">Acid protease</fullName>
    </submittedName>
</protein>
<keyword evidence="4" id="KW-0645">Protease</keyword>
<dbReference type="GeneID" id="54288507"/>
<dbReference type="EMBL" id="ML978070">
    <property type="protein sequence ID" value="KAF2014462.1"/>
    <property type="molecule type" value="Genomic_DNA"/>
</dbReference>
<dbReference type="SUPFAM" id="SSF50630">
    <property type="entry name" value="Acid proteases"/>
    <property type="match status" value="1"/>
</dbReference>